<feature type="compositionally biased region" description="Polar residues" evidence="1">
    <location>
        <begin position="127"/>
        <end position="151"/>
    </location>
</feature>
<organism evidence="2 3">
    <name type="scientific">Parascedosporium putredinis</name>
    <dbReference type="NCBI Taxonomy" id="1442378"/>
    <lineage>
        <taxon>Eukaryota</taxon>
        <taxon>Fungi</taxon>
        <taxon>Dikarya</taxon>
        <taxon>Ascomycota</taxon>
        <taxon>Pezizomycotina</taxon>
        <taxon>Sordariomycetes</taxon>
        <taxon>Hypocreomycetidae</taxon>
        <taxon>Microascales</taxon>
        <taxon>Microascaceae</taxon>
        <taxon>Parascedosporium</taxon>
    </lineage>
</organism>
<evidence type="ECO:0000313" key="3">
    <source>
        <dbReference type="Proteomes" id="UP000838763"/>
    </source>
</evidence>
<proteinExistence type="predicted"/>
<accession>A0A9P1H6P5</accession>
<evidence type="ECO:0000256" key="1">
    <source>
        <dbReference type="SAM" id="MobiDB-lite"/>
    </source>
</evidence>
<gene>
    <name evidence="2" type="ORF">PPNO1_LOCUS7365</name>
</gene>
<dbReference type="AlphaFoldDB" id="A0A9P1H6P5"/>
<reference evidence="2" key="1">
    <citation type="submission" date="2022-11" db="EMBL/GenBank/DDBJ databases">
        <authorList>
            <person name="Scott C."/>
            <person name="Bruce N."/>
        </authorList>
    </citation>
    <scope>NUCLEOTIDE SEQUENCE</scope>
</reference>
<dbReference type="Proteomes" id="UP000838763">
    <property type="component" value="Unassembled WGS sequence"/>
</dbReference>
<keyword evidence="3" id="KW-1185">Reference proteome</keyword>
<protein>
    <submittedName>
        <fullName evidence="2">Uncharacterized protein</fullName>
    </submittedName>
</protein>
<comment type="caution">
    <text evidence="2">The sequence shown here is derived from an EMBL/GenBank/DDBJ whole genome shotgun (WGS) entry which is preliminary data.</text>
</comment>
<sequence>MSRVQPLNTTNDLQNFVNSKPFVVLKASMARYEGDATDRNIFNSVSNEYPVLSFAEIDLESARQFVGFSGGVPAPGSILLFRNNQLDEVHPMSSRWKDFLDEFSQYAYNSRGSHGSRSAFAALEAPSPQSDYVTQGAHNPQDSYESRSVYNPQAGHGPRSTYSSHESRAPSSTYSSHQSRAPPSAYSSRSSYNSQEGYSPRSEYGPRAIGY</sequence>
<dbReference type="EMBL" id="CALLCH030000017">
    <property type="protein sequence ID" value="CAI4217762.1"/>
    <property type="molecule type" value="Genomic_DNA"/>
</dbReference>
<feature type="compositionally biased region" description="Polar residues" evidence="1">
    <location>
        <begin position="160"/>
        <end position="178"/>
    </location>
</feature>
<feature type="region of interest" description="Disordered" evidence="1">
    <location>
        <begin position="126"/>
        <end position="211"/>
    </location>
</feature>
<name>A0A9P1H6P5_9PEZI</name>
<evidence type="ECO:0000313" key="2">
    <source>
        <dbReference type="EMBL" id="CAI4217762.1"/>
    </source>
</evidence>
<feature type="compositionally biased region" description="Low complexity" evidence="1">
    <location>
        <begin position="179"/>
        <end position="192"/>
    </location>
</feature>